<evidence type="ECO:0000313" key="3">
    <source>
        <dbReference type="Proteomes" id="UP000593577"/>
    </source>
</evidence>
<reference evidence="2 3" key="1">
    <citation type="journal article" date="2019" name="Genome Biol. Evol.">
        <title>Insights into the evolution of the New World diploid cottons (Gossypium, subgenus Houzingenia) based on genome sequencing.</title>
        <authorList>
            <person name="Grover C.E."/>
            <person name="Arick M.A. 2nd"/>
            <person name="Thrash A."/>
            <person name="Conover J.L."/>
            <person name="Sanders W.S."/>
            <person name="Peterson D.G."/>
            <person name="Frelichowski J.E."/>
            <person name="Scheffler J.A."/>
            <person name="Scheffler B.E."/>
            <person name="Wendel J.F."/>
        </authorList>
    </citation>
    <scope>NUCLEOTIDE SEQUENCE [LARGE SCALE GENOMIC DNA]</scope>
    <source>
        <strain evidence="2">185</strain>
        <tissue evidence="2">Leaf</tissue>
    </source>
</reference>
<proteinExistence type="predicted"/>
<name>A0A7J8YJ58_GOSAI</name>
<feature type="compositionally biased region" description="Polar residues" evidence="1">
    <location>
        <begin position="13"/>
        <end position="27"/>
    </location>
</feature>
<dbReference type="Proteomes" id="UP000593577">
    <property type="component" value="Unassembled WGS sequence"/>
</dbReference>
<evidence type="ECO:0000256" key="1">
    <source>
        <dbReference type="SAM" id="MobiDB-lite"/>
    </source>
</evidence>
<comment type="caution">
    <text evidence="2">The sequence shown here is derived from an EMBL/GenBank/DDBJ whole genome shotgun (WGS) entry which is preliminary data.</text>
</comment>
<gene>
    <name evidence="2" type="ORF">Goari_001221</name>
</gene>
<accession>A0A7J8YJ58</accession>
<protein>
    <submittedName>
        <fullName evidence="2">Uncharacterized protein</fullName>
    </submittedName>
</protein>
<evidence type="ECO:0000313" key="2">
    <source>
        <dbReference type="EMBL" id="MBA0699605.1"/>
    </source>
</evidence>
<organism evidence="2 3">
    <name type="scientific">Gossypium aridum</name>
    <name type="common">American cotton</name>
    <name type="synonym">Erioxylum aridum</name>
    <dbReference type="NCBI Taxonomy" id="34290"/>
    <lineage>
        <taxon>Eukaryota</taxon>
        <taxon>Viridiplantae</taxon>
        <taxon>Streptophyta</taxon>
        <taxon>Embryophyta</taxon>
        <taxon>Tracheophyta</taxon>
        <taxon>Spermatophyta</taxon>
        <taxon>Magnoliopsida</taxon>
        <taxon>eudicotyledons</taxon>
        <taxon>Gunneridae</taxon>
        <taxon>Pentapetalae</taxon>
        <taxon>rosids</taxon>
        <taxon>malvids</taxon>
        <taxon>Malvales</taxon>
        <taxon>Malvaceae</taxon>
        <taxon>Malvoideae</taxon>
        <taxon>Gossypium</taxon>
    </lineage>
</organism>
<dbReference type="AlphaFoldDB" id="A0A7J8YJ58"/>
<feature type="region of interest" description="Disordered" evidence="1">
    <location>
        <begin position="1"/>
        <end position="27"/>
    </location>
</feature>
<sequence>MDPNLGVKCHSNPELTDSPQNELRCSN</sequence>
<dbReference type="EMBL" id="JABFAA010000013">
    <property type="protein sequence ID" value="MBA0699605.1"/>
    <property type="molecule type" value="Genomic_DNA"/>
</dbReference>
<keyword evidence="3" id="KW-1185">Reference proteome</keyword>